<feature type="region of interest" description="Disordered" evidence="1">
    <location>
        <begin position="212"/>
        <end position="256"/>
    </location>
</feature>
<organism evidence="2 3">
    <name type="scientific">Actinomadura luteofluorescens</name>
    <dbReference type="NCBI Taxonomy" id="46163"/>
    <lineage>
        <taxon>Bacteria</taxon>
        <taxon>Bacillati</taxon>
        <taxon>Actinomycetota</taxon>
        <taxon>Actinomycetes</taxon>
        <taxon>Streptosporangiales</taxon>
        <taxon>Thermomonosporaceae</taxon>
        <taxon>Actinomadura</taxon>
    </lineage>
</organism>
<dbReference type="Gene3D" id="1.50.10.20">
    <property type="match status" value="1"/>
</dbReference>
<evidence type="ECO:0000313" key="2">
    <source>
        <dbReference type="EMBL" id="NYD44902.1"/>
    </source>
</evidence>
<proteinExistence type="predicted"/>
<dbReference type="RefSeq" id="WP_179842414.1">
    <property type="nucleotide sequence ID" value="NZ_JACCBA010000001.1"/>
</dbReference>
<dbReference type="AlphaFoldDB" id="A0A7Y9JDC5"/>
<gene>
    <name evidence="2" type="ORF">BJY14_000885</name>
</gene>
<dbReference type="InterPro" id="IPR008930">
    <property type="entry name" value="Terpenoid_cyclase/PrenylTrfase"/>
</dbReference>
<protein>
    <recommendedName>
        <fullName evidence="4">Squalene cyclase C-terminal domain-containing protein</fullName>
    </recommendedName>
</protein>
<dbReference type="Gene3D" id="1.50.10.160">
    <property type="match status" value="1"/>
</dbReference>
<dbReference type="EMBL" id="JACCBA010000001">
    <property type="protein sequence ID" value="NYD44902.1"/>
    <property type="molecule type" value="Genomic_DNA"/>
</dbReference>
<sequence length="588" mass="62188">MGGLDRAFRAGAVAGSLHDWWTQGRGGRRVAAAVPGAHAVTAADRAAAERLLGRAAPGPGARMSLSVYETARLVRLAPWVWGHHARIDYLVALQRRDGTWGGPDLYALVPTLSATEALLHLACARDRSPIRAEHRTEAADLLTAAADRGLAASRRLLDRACRPWPRTLGADLLVPYLVDEINRTLLRCEAPASRGSVPRPLERHAVLRAPLTGRAARGTAPPSAPPGGSPLPAGHLWEGSAGPAREAAAGSPDGWTIGASPAATAAWLAHRPAGDRDEVCVDALDRLARRHGGPVPGLGPAIAGEQVELAGTLVRAGLGASVPPRLREQLRRQVSGTTGDYGTVSTALYTLAELGELGGRCPAEVLRPFETAKRFQRPPGHPVWSPVANAHMLEAFGVHAAARPAHLRRHAPAISAITRWLCGRQQLSGRWEDPRHASPYYATSHAAAALSRFGRRGASSAVARAVWWVRGTQRPDGSWGVWRGTAEETAYALQTLLAAPHRVPQDLLARGAAALERLVATGTGHPPLWHGTDLYAPAAVIDAAILAVTCRLRGHVALTGRAYSLSLSLTQARVEECASQGAKGLVGR</sequence>
<name>A0A7Y9JDC5_9ACTN</name>
<evidence type="ECO:0008006" key="4">
    <source>
        <dbReference type="Google" id="ProtNLM"/>
    </source>
</evidence>
<dbReference type="SUPFAM" id="SSF48239">
    <property type="entry name" value="Terpenoid cyclases/Protein prenyltransferases"/>
    <property type="match status" value="1"/>
</dbReference>
<comment type="caution">
    <text evidence="2">The sequence shown here is derived from an EMBL/GenBank/DDBJ whole genome shotgun (WGS) entry which is preliminary data.</text>
</comment>
<evidence type="ECO:0000313" key="3">
    <source>
        <dbReference type="Proteomes" id="UP000529783"/>
    </source>
</evidence>
<keyword evidence="3" id="KW-1185">Reference proteome</keyword>
<dbReference type="Proteomes" id="UP000529783">
    <property type="component" value="Unassembled WGS sequence"/>
</dbReference>
<evidence type="ECO:0000256" key="1">
    <source>
        <dbReference type="SAM" id="MobiDB-lite"/>
    </source>
</evidence>
<reference evidence="2 3" key="1">
    <citation type="submission" date="2020-07" db="EMBL/GenBank/DDBJ databases">
        <title>Sequencing the genomes of 1000 actinobacteria strains.</title>
        <authorList>
            <person name="Klenk H.-P."/>
        </authorList>
    </citation>
    <scope>NUCLEOTIDE SEQUENCE [LARGE SCALE GENOMIC DNA]</scope>
    <source>
        <strain evidence="2 3">DSM 40398</strain>
    </source>
</reference>
<accession>A0A7Y9JDC5</accession>